<organism evidence="2 3">
    <name type="scientific">Alkalicoccobacillus porphyridii</name>
    <dbReference type="NCBI Taxonomy" id="2597270"/>
    <lineage>
        <taxon>Bacteria</taxon>
        <taxon>Bacillati</taxon>
        <taxon>Bacillota</taxon>
        <taxon>Bacilli</taxon>
        <taxon>Bacillales</taxon>
        <taxon>Bacillaceae</taxon>
        <taxon>Alkalicoccobacillus</taxon>
    </lineage>
</organism>
<evidence type="ECO:0000313" key="2">
    <source>
        <dbReference type="EMBL" id="TSB45736.1"/>
    </source>
</evidence>
<evidence type="ECO:0000313" key="3">
    <source>
        <dbReference type="Proteomes" id="UP000318521"/>
    </source>
</evidence>
<dbReference type="PROSITE" id="PS51257">
    <property type="entry name" value="PROKAR_LIPOPROTEIN"/>
    <property type="match status" value="1"/>
</dbReference>
<proteinExistence type="predicted"/>
<dbReference type="RefSeq" id="WP_143849534.1">
    <property type="nucleotide sequence ID" value="NZ_VLXZ01000009.1"/>
</dbReference>
<accession>A0A553ZWM2</accession>
<comment type="caution">
    <text evidence="2">The sequence shown here is derived from an EMBL/GenBank/DDBJ whole genome shotgun (WGS) entry which is preliminary data.</text>
</comment>
<name>A0A553ZWM2_9BACI</name>
<sequence>MTKRINYSTALLLSFTLVGCNQLENEVEELEQEYGIEIQIDEIGDRDPERIANLERDKIEAILSYVREFKEEEQEEGHSSFEFIHVRHGLTASTDAAPTDLYYLHLDSTYQGTEDYGLHRNIWLTFYSESDVLHVEDISSGYERGGGIYWENAEERVVEANRERAEFHIEGEWFGEFIYQGKVLSITEPNIWTFVVTKDDLPDQDIEGL</sequence>
<feature type="coiled-coil region" evidence="1">
    <location>
        <begin position="13"/>
        <end position="40"/>
    </location>
</feature>
<dbReference type="EMBL" id="VLXZ01000009">
    <property type="protein sequence ID" value="TSB45736.1"/>
    <property type="molecule type" value="Genomic_DNA"/>
</dbReference>
<keyword evidence="3" id="KW-1185">Reference proteome</keyword>
<reference evidence="2 3" key="1">
    <citation type="submission" date="2019-07" db="EMBL/GenBank/DDBJ databases">
        <authorList>
            <person name="Park Y.J."/>
            <person name="Jeong S.E."/>
            <person name="Jung H.S."/>
        </authorList>
    </citation>
    <scope>NUCLEOTIDE SEQUENCE [LARGE SCALE GENOMIC DNA]</scope>
    <source>
        <strain evidence="3">P16(2019)</strain>
    </source>
</reference>
<evidence type="ECO:0000256" key="1">
    <source>
        <dbReference type="SAM" id="Coils"/>
    </source>
</evidence>
<gene>
    <name evidence="2" type="ORF">FN960_14710</name>
</gene>
<dbReference type="Proteomes" id="UP000318521">
    <property type="component" value="Unassembled WGS sequence"/>
</dbReference>
<protein>
    <submittedName>
        <fullName evidence="2">Uncharacterized protein</fullName>
    </submittedName>
</protein>
<dbReference type="AlphaFoldDB" id="A0A553ZWM2"/>
<keyword evidence="1" id="KW-0175">Coiled coil</keyword>